<keyword evidence="2" id="KW-1185">Reference proteome</keyword>
<gene>
    <name evidence="1" type="ORF">QUV96_00665</name>
</gene>
<name>A0ABT7UB64_9FIRM</name>
<protein>
    <submittedName>
        <fullName evidence="1">Uncharacterized protein</fullName>
    </submittedName>
</protein>
<organism evidence="1 2">
    <name type="scientific">Amedibacillus dolichus</name>
    <dbReference type="NCBI Taxonomy" id="31971"/>
    <lineage>
        <taxon>Bacteria</taxon>
        <taxon>Bacillati</taxon>
        <taxon>Bacillota</taxon>
        <taxon>Erysipelotrichia</taxon>
        <taxon>Erysipelotrichales</taxon>
        <taxon>Erysipelotrichaceae</taxon>
        <taxon>Amedibacillus</taxon>
    </lineage>
</organism>
<evidence type="ECO:0000313" key="1">
    <source>
        <dbReference type="EMBL" id="MDM8156145.1"/>
    </source>
</evidence>
<proteinExistence type="predicted"/>
<evidence type="ECO:0000313" key="2">
    <source>
        <dbReference type="Proteomes" id="UP001529340"/>
    </source>
</evidence>
<reference evidence="1" key="2">
    <citation type="submission" date="2023-06" db="EMBL/GenBank/DDBJ databases">
        <authorList>
            <person name="Zeman M."/>
            <person name="Kubasova T."/>
            <person name="Jahodarova E."/>
            <person name="Nykrynova M."/>
            <person name="Rychlik I."/>
        </authorList>
    </citation>
    <scope>NUCLEOTIDE SEQUENCE</scope>
    <source>
        <strain evidence="1">ET39</strain>
    </source>
</reference>
<dbReference type="Proteomes" id="UP001529340">
    <property type="component" value="Unassembled WGS sequence"/>
</dbReference>
<dbReference type="RefSeq" id="WP_289606617.1">
    <property type="nucleotide sequence ID" value="NZ_JAUDCG010000002.1"/>
</dbReference>
<comment type="caution">
    <text evidence="1">The sequence shown here is derived from an EMBL/GenBank/DDBJ whole genome shotgun (WGS) entry which is preliminary data.</text>
</comment>
<reference evidence="1" key="1">
    <citation type="submission" date="2023-06" db="EMBL/GenBank/DDBJ databases">
        <title>Identification and characterization of horizontal gene transfer across gut microbiota members of farm animals based on homology search.</title>
        <authorList>
            <person name="Schwarzerova J."/>
            <person name="Nykrynova M."/>
            <person name="Jureckova K."/>
            <person name="Cejkova D."/>
            <person name="Rychlik I."/>
        </authorList>
    </citation>
    <scope>NUCLEOTIDE SEQUENCE</scope>
    <source>
        <strain evidence="1">ET39</strain>
    </source>
</reference>
<sequence length="65" mass="7430">MEEIEMKLTDLYHMLKIHALMANGADALSVTTLEVQGMLRCYLLCMEDVLCTLQRQGGQEERKGR</sequence>
<dbReference type="EMBL" id="JAUDCG010000002">
    <property type="protein sequence ID" value="MDM8156145.1"/>
    <property type="molecule type" value="Genomic_DNA"/>
</dbReference>
<accession>A0ABT7UB64</accession>